<reference evidence="1" key="2">
    <citation type="submission" date="2020-05" db="UniProtKB">
        <authorList>
            <consortium name="EnsemblMetazoa"/>
        </authorList>
    </citation>
    <scope>IDENTIFICATION</scope>
    <source>
        <strain evidence="1">IAEA</strain>
    </source>
</reference>
<proteinExistence type="predicted"/>
<evidence type="ECO:0000313" key="2">
    <source>
        <dbReference type="Proteomes" id="UP000092445"/>
    </source>
</evidence>
<dbReference type="AlphaFoldDB" id="A0A1A9ZCM6"/>
<keyword evidence="2" id="KW-1185">Reference proteome</keyword>
<reference evidence="2" key="1">
    <citation type="submission" date="2014-03" db="EMBL/GenBank/DDBJ databases">
        <authorList>
            <person name="Aksoy S."/>
            <person name="Warren W."/>
            <person name="Wilson R.K."/>
        </authorList>
    </citation>
    <scope>NUCLEOTIDE SEQUENCE [LARGE SCALE GENOMIC DNA]</scope>
    <source>
        <strain evidence="2">IAEA</strain>
    </source>
</reference>
<accession>A0A1A9ZCM6</accession>
<name>A0A1A9ZCM6_GLOPL</name>
<evidence type="ECO:0000313" key="1">
    <source>
        <dbReference type="EnsemblMetazoa" id="GPAI010617-PA"/>
    </source>
</evidence>
<protein>
    <submittedName>
        <fullName evidence="1">Uncharacterized protein</fullName>
    </submittedName>
</protein>
<dbReference type="PROSITE" id="PS51257">
    <property type="entry name" value="PROKAR_LIPOPROTEIN"/>
    <property type="match status" value="1"/>
</dbReference>
<organism evidence="1 2">
    <name type="scientific">Glossina pallidipes</name>
    <name type="common">Tsetse fly</name>
    <dbReference type="NCBI Taxonomy" id="7398"/>
    <lineage>
        <taxon>Eukaryota</taxon>
        <taxon>Metazoa</taxon>
        <taxon>Ecdysozoa</taxon>
        <taxon>Arthropoda</taxon>
        <taxon>Hexapoda</taxon>
        <taxon>Insecta</taxon>
        <taxon>Pterygota</taxon>
        <taxon>Neoptera</taxon>
        <taxon>Endopterygota</taxon>
        <taxon>Diptera</taxon>
        <taxon>Brachycera</taxon>
        <taxon>Muscomorpha</taxon>
        <taxon>Hippoboscoidea</taxon>
        <taxon>Glossinidae</taxon>
        <taxon>Glossina</taxon>
    </lineage>
</organism>
<dbReference type="Proteomes" id="UP000092445">
    <property type="component" value="Unassembled WGS sequence"/>
</dbReference>
<dbReference type="VEuPathDB" id="VectorBase:GPAI010617"/>
<sequence>MPKNHFYAFEADGGQAENNLYASFVLGCNTCLKLLDIISGDKFHSSAPKPQVNEVTRRSDNSKFFNSNDDKRNFYEQQMDDMRLFSSKWKTKNFGLLETFYTCVFANERAWSTRNAKFKIETLIAETNLDLMRFLDTFYGNSHYTANRQFEAHLLAPATLHVTGNIHAGAIFLLITTSDVIQCSNHVLAEGKKIASKLGEVDENTSGCTETGCEKASGGTDMACDTVSFVFSPTVSRTDSDNAELMLSSGVPVVYVYPPSDEDLTMITLGRVCPWVLLLTGYFAKLRNSSIIDVLRSASRRKSADLFNDKQGQTRTFNLAASGMGREIPNFLTAFLARESIFLTRLAATTTTEKPNDDIKTKVSNRDLTTLAALNSPFPNQATLLHLTFLRRLI</sequence>
<dbReference type="EnsemblMetazoa" id="GPAI010617-RA">
    <property type="protein sequence ID" value="GPAI010617-PA"/>
    <property type="gene ID" value="GPAI010617"/>
</dbReference>